<dbReference type="RefSeq" id="WP_379160428.1">
    <property type="nucleotide sequence ID" value="NZ_JBHSRJ010000009.1"/>
</dbReference>
<proteinExistence type="predicted"/>
<evidence type="ECO:0000313" key="2">
    <source>
        <dbReference type="Proteomes" id="UP001596135"/>
    </source>
</evidence>
<dbReference type="Proteomes" id="UP001596135">
    <property type="component" value="Unassembled WGS sequence"/>
</dbReference>
<comment type="caution">
    <text evidence="1">The sequence shown here is derived from an EMBL/GenBank/DDBJ whole genome shotgun (WGS) entry which is preliminary data.</text>
</comment>
<accession>A0ABW1LRF5</accession>
<protein>
    <submittedName>
        <fullName evidence="1">Uncharacterized protein</fullName>
    </submittedName>
</protein>
<dbReference type="EMBL" id="JBHSRJ010000009">
    <property type="protein sequence ID" value="MFC6046073.1"/>
    <property type="molecule type" value="Genomic_DNA"/>
</dbReference>
<keyword evidence="2" id="KW-1185">Reference proteome</keyword>
<reference evidence="2" key="1">
    <citation type="journal article" date="2019" name="Int. J. Syst. Evol. Microbiol.">
        <title>The Global Catalogue of Microorganisms (GCM) 10K type strain sequencing project: providing services to taxonomists for standard genome sequencing and annotation.</title>
        <authorList>
            <consortium name="The Broad Institute Genomics Platform"/>
            <consortium name="The Broad Institute Genome Sequencing Center for Infectious Disease"/>
            <person name="Wu L."/>
            <person name="Ma J."/>
        </authorList>
    </citation>
    <scope>NUCLEOTIDE SEQUENCE [LARGE SCALE GENOMIC DNA]</scope>
    <source>
        <strain evidence="2">CCUG 54522</strain>
    </source>
</reference>
<evidence type="ECO:0000313" key="1">
    <source>
        <dbReference type="EMBL" id="MFC6046073.1"/>
    </source>
</evidence>
<sequence length="67" mass="7624">MSPRYLGADGPLLGDMQTTTDRRRAWRTLSLAEKQHRLAGLRQRQQQQVARDVRVLTDLAHGATTPR</sequence>
<gene>
    <name evidence="1" type="ORF">ACFPYL_23515</name>
</gene>
<organism evidence="1 2">
    <name type="scientific">Nocardioides hankookensis</name>
    <dbReference type="NCBI Taxonomy" id="443157"/>
    <lineage>
        <taxon>Bacteria</taxon>
        <taxon>Bacillati</taxon>
        <taxon>Actinomycetota</taxon>
        <taxon>Actinomycetes</taxon>
        <taxon>Propionibacteriales</taxon>
        <taxon>Nocardioidaceae</taxon>
        <taxon>Nocardioides</taxon>
    </lineage>
</organism>
<name>A0ABW1LRF5_9ACTN</name>